<keyword evidence="5" id="KW-1133">Transmembrane helix</keyword>
<dbReference type="Pfam" id="PF01981">
    <property type="entry name" value="PTH2"/>
    <property type="match status" value="1"/>
</dbReference>
<comment type="catalytic activity">
    <reaction evidence="4">
        <text>an N-acyl-L-alpha-aminoacyl-tRNA + H2O = an N-acyl-L-amino acid + a tRNA + H(+)</text>
        <dbReference type="Rhea" id="RHEA:54448"/>
        <dbReference type="Rhea" id="RHEA-COMP:10123"/>
        <dbReference type="Rhea" id="RHEA-COMP:13883"/>
        <dbReference type="ChEBI" id="CHEBI:15377"/>
        <dbReference type="ChEBI" id="CHEBI:15378"/>
        <dbReference type="ChEBI" id="CHEBI:59874"/>
        <dbReference type="ChEBI" id="CHEBI:78442"/>
        <dbReference type="ChEBI" id="CHEBI:138191"/>
        <dbReference type="EC" id="3.1.1.29"/>
    </reaction>
</comment>
<evidence type="ECO:0000313" key="6">
    <source>
        <dbReference type="Proteomes" id="UP000694924"/>
    </source>
</evidence>
<comment type="similarity">
    <text evidence="3">Belongs to the PTH2 family.</text>
</comment>
<dbReference type="PANTHER" id="PTHR12649:SF11">
    <property type="entry name" value="PEPTIDYL-TRNA HYDROLASE 2, MITOCHONDRIAL"/>
    <property type="match status" value="1"/>
</dbReference>
<keyword evidence="6" id="KW-1185">Reference proteome</keyword>
<dbReference type="RefSeq" id="XP_015184280.1">
    <property type="nucleotide sequence ID" value="XM_015328794.1"/>
</dbReference>
<dbReference type="NCBIfam" id="TIGR00283">
    <property type="entry name" value="arch_pth2"/>
    <property type="match status" value="1"/>
</dbReference>
<feature type="transmembrane region" description="Helical" evidence="5">
    <location>
        <begin position="16"/>
        <end position="33"/>
    </location>
</feature>
<evidence type="ECO:0000256" key="1">
    <source>
        <dbReference type="ARBA" id="ARBA00013260"/>
    </source>
</evidence>
<dbReference type="PANTHER" id="PTHR12649">
    <property type="entry name" value="PEPTIDYL-TRNA HYDROLASE 2"/>
    <property type="match status" value="1"/>
</dbReference>
<proteinExistence type="inferred from homology"/>
<keyword evidence="5" id="KW-0812">Transmembrane</keyword>
<name>A0ABM1IVP3_POLDO</name>
<keyword evidence="5" id="KW-0472">Membrane</keyword>
<organism evidence="6 7">
    <name type="scientific">Polistes dominula</name>
    <name type="common">European paper wasp</name>
    <name type="synonym">Vespa dominula</name>
    <dbReference type="NCBI Taxonomy" id="743375"/>
    <lineage>
        <taxon>Eukaryota</taxon>
        <taxon>Metazoa</taxon>
        <taxon>Ecdysozoa</taxon>
        <taxon>Arthropoda</taxon>
        <taxon>Hexapoda</taxon>
        <taxon>Insecta</taxon>
        <taxon>Pterygota</taxon>
        <taxon>Neoptera</taxon>
        <taxon>Endopterygota</taxon>
        <taxon>Hymenoptera</taxon>
        <taxon>Apocrita</taxon>
        <taxon>Aculeata</taxon>
        <taxon>Vespoidea</taxon>
        <taxon>Vespidae</taxon>
        <taxon>Polistinae</taxon>
        <taxon>Polistini</taxon>
        <taxon>Polistes</taxon>
    </lineage>
</organism>
<dbReference type="InterPro" id="IPR002833">
    <property type="entry name" value="PTH2"/>
</dbReference>
<evidence type="ECO:0000256" key="3">
    <source>
        <dbReference type="ARBA" id="ARBA00038050"/>
    </source>
</evidence>
<dbReference type="NCBIfam" id="NF003314">
    <property type="entry name" value="PRK04322.1"/>
    <property type="match status" value="1"/>
</dbReference>
<dbReference type="GeneID" id="107070518"/>
<dbReference type="EC" id="3.1.1.29" evidence="1"/>
<protein>
    <recommendedName>
        <fullName evidence="1">peptidyl-tRNA hydrolase</fullName>
        <ecNumber evidence="1">3.1.1.29</ecNumber>
    </recommendedName>
</protein>
<evidence type="ECO:0000256" key="5">
    <source>
        <dbReference type="SAM" id="Phobius"/>
    </source>
</evidence>
<dbReference type="CDD" id="cd02430">
    <property type="entry name" value="PTH2"/>
    <property type="match status" value="1"/>
</dbReference>
<evidence type="ECO:0000256" key="4">
    <source>
        <dbReference type="ARBA" id="ARBA00048707"/>
    </source>
</evidence>
<keyword evidence="2" id="KW-0378">Hydrolase</keyword>
<dbReference type="InterPro" id="IPR023476">
    <property type="entry name" value="Pep_tRNA_hydro_II_dom_sf"/>
</dbReference>
<sequence length="175" mass="19246">MDIIKLISNNGIDSKYGFAICVITGYFVYKYIIYRVPWIKKPEPKNNSTTVPYARFNINEECKLVLVVRNDLKMGKGKVAAQCAHAAVAAYKSCLKYPLVLKAWEKCGQMKITVKVNSEDELKAVSKASREIGLLTNVIQDAGHTQIAPGSKTVCAVGPGPVTLINLVTGHLKLY</sequence>
<dbReference type="Gene3D" id="3.40.1490.10">
    <property type="entry name" value="Bit1"/>
    <property type="match status" value="1"/>
</dbReference>
<evidence type="ECO:0000313" key="7">
    <source>
        <dbReference type="RefSeq" id="XP_015184280.1"/>
    </source>
</evidence>
<gene>
    <name evidence="7" type="primary">LOC107070518</name>
</gene>
<dbReference type="SUPFAM" id="SSF102462">
    <property type="entry name" value="Peptidyl-tRNA hydrolase II"/>
    <property type="match status" value="1"/>
</dbReference>
<evidence type="ECO:0000256" key="2">
    <source>
        <dbReference type="ARBA" id="ARBA00022801"/>
    </source>
</evidence>
<accession>A0ABM1IVP3</accession>
<dbReference type="Proteomes" id="UP000694924">
    <property type="component" value="Unplaced"/>
</dbReference>
<reference evidence="7" key="1">
    <citation type="submission" date="2025-08" db="UniProtKB">
        <authorList>
            <consortium name="RefSeq"/>
        </authorList>
    </citation>
    <scope>IDENTIFICATION</scope>
    <source>
        <tissue evidence="7">Whole body</tissue>
    </source>
</reference>